<dbReference type="GO" id="GO:0016342">
    <property type="term" value="C:catenin complex"/>
    <property type="evidence" value="ECO:0007669"/>
    <property type="project" value="TreeGrafter"/>
</dbReference>
<dbReference type="AlphaFoldDB" id="A0A2G9TWT8"/>
<dbReference type="GO" id="GO:0044331">
    <property type="term" value="P:cell-cell adhesion mediated by cadherin"/>
    <property type="evidence" value="ECO:0007669"/>
    <property type="project" value="TreeGrafter"/>
</dbReference>
<dbReference type="GO" id="GO:0007156">
    <property type="term" value="P:homophilic cell adhesion via plasma membrane adhesion molecules"/>
    <property type="evidence" value="ECO:0007669"/>
    <property type="project" value="InterPro"/>
</dbReference>
<evidence type="ECO:0000256" key="4">
    <source>
        <dbReference type="ARBA" id="ARBA00022737"/>
    </source>
</evidence>
<proteinExistence type="predicted"/>
<keyword evidence="5 8" id="KW-0106">Calcium</keyword>
<dbReference type="PANTHER" id="PTHR24027">
    <property type="entry name" value="CADHERIN-23"/>
    <property type="match status" value="1"/>
</dbReference>
<dbReference type="GO" id="GO:0045296">
    <property type="term" value="F:cadherin binding"/>
    <property type="evidence" value="ECO:0007669"/>
    <property type="project" value="TreeGrafter"/>
</dbReference>
<feature type="domain" description="Cadherin" evidence="9">
    <location>
        <begin position="36"/>
        <end position="141"/>
    </location>
</feature>
<dbReference type="GO" id="GO:0000902">
    <property type="term" value="P:cell morphogenesis"/>
    <property type="evidence" value="ECO:0007669"/>
    <property type="project" value="TreeGrafter"/>
</dbReference>
<comment type="subcellular location">
    <subcellularLocation>
        <location evidence="1">Membrane</location>
        <topology evidence="1">Single-pass membrane protein</topology>
    </subcellularLocation>
</comment>
<accession>A0A2G9TWT8</accession>
<dbReference type="OrthoDB" id="6252479at2759"/>
<dbReference type="GO" id="GO:0016477">
    <property type="term" value="P:cell migration"/>
    <property type="evidence" value="ECO:0007669"/>
    <property type="project" value="TreeGrafter"/>
</dbReference>
<sequence>MSSYLLCKHTVAERPRIQSLRIEVEDVDEPPAFVNGPVPFLTVVPLETPVGFHVYKFVARDEGGDGDDDVEYRLINTEPSGMFTVDTSAGVVRTAVRQYKEGQTYRVLVQAIDKTPSDNTTKQVSEVAKLEILAGDRPPQFLQQHYTVSLPEDSLVDYR</sequence>
<dbReference type="Proteomes" id="UP000230423">
    <property type="component" value="Unassembled WGS sequence"/>
</dbReference>
<dbReference type="Gene3D" id="2.60.40.60">
    <property type="entry name" value="Cadherins"/>
    <property type="match status" value="1"/>
</dbReference>
<evidence type="ECO:0000313" key="10">
    <source>
        <dbReference type="EMBL" id="PIO62486.1"/>
    </source>
</evidence>
<keyword evidence="6" id="KW-1133">Transmembrane helix</keyword>
<dbReference type="EMBL" id="KZ352042">
    <property type="protein sequence ID" value="PIO62486.1"/>
    <property type="molecule type" value="Genomic_DNA"/>
</dbReference>
<protein>
    <submittedName>
        <fullName evidence="10">Cadherin domain protein</fullName>
    </submittedName>
</protein>
<evidence type="ECO:0000256" key="1">
    <source>
        <dbReference type="ARBA" id="ARBA00004167"/>
    </source>
</evidence>
<dbReference type="GO" id="GO:0016339">
    <property type="term" value="P:calcium-dependent cell-cell adhesion via plasma membrane cell adhesion molecules"/>
    <property type="evidence" value="ECO:0007669"/>
    <property type="project" value="TreeGrafter"/>
</dbReference>
<evidence type="ECO:0000256" key="7">
    <source>
        <dbReference type="ARBA" id="ARBA00023136"/>
    </source>
</evidence>
<dbReference type="GO" id="GO:0008013">
    <property type="term" value="F:beta-catenin binding"/>
    <property type="evidence" value="ECO:0007669"/>
    <property type="project" value="TreeGrafter"/>
</dbReference>
<evidence type="ECO:0000256" key="6">
    <source>
        <dbReference type="ARBA" id="ARBA00022989"/>
    </source>
</evidence>
<keyword evidence="11" id="KW-1185">Reference proteome</keyword>
<dbReference type="GO" id="GO:0005509">
    <property type="term" value="F:calcium ion binding"/>
    <property type="evidence" value="ECO:0007669"/>
    <property type="project" value="UniProtKB-UniRule"/>
</dbReference>
<evidence type="ECO:0000259" key="9">
    <source>
        <dbReference type="PROSITE" id="PS50268"/>
    </source>
</evidence>
<evidence type="ECO:0000313" key="11">
    <source>
        <dbReference type="Proteomes" id="UP000230423"/>
    </source>
</evidence>
<dbReference type="Pfam" id="PF00028">
    <property type="entry name" value="Cadherin"/>
    <property type="match status" value="1"/>
</dbReference>
<dbReference type="CDD" id="cd11304">
    <property type="entry name" value="Cadherin_repeat"/>
    <property type="match status" value="1"/>
</dbReference>
<reference evidence="10 11" key="1">
    <citation type="submission" date="2015-09" db="EMBL/GenBank/DDBJ databases">
        <title>Draft genome of the parasitic nematode Teladorsagia circumcincta isolate WARC Sus (inbred).</title>
        <authorList>
            <person name="Mitreva M."/>
        </authorList>
    </citation>
    <scope>NUCLEOTIDE SEQUENCE [LARGE SCALE GENOMIC DNA]</scope>
    <source>
        <strain evidence="10 11">S</strain>
    </source>
</reference>
<keyword evidence="7" id="KW-0472">Membrane</keyword>
<evidence type="ECO:0000256" key="2">
    <source>
        <dbReference type="ARBA" id="ARBA00022692"/>
    </source>
</evidence>
<evidence type="ECO:0000256" key="5">
    <source>
        <dbReference type="ARBA" id="ARBA00022837"/>
    </source>
</evidence>
<keyword evidence="3" id="KW-0732">Signal</keyword>
<evidence type="ECO:0000256" key="3">
    <source>
        <dbReference type="ARBA" id="ARBA00022729"/>
    </source>
</evidence>
<dbReference type="GO" id="GO:0007043">
    <property type="term" value="P:cell-cell junction assembly"/>
    <property type="evidence" value="ECO:0007669"/>
    <property type="project" value="TreeGrafter"/>
</dbReference>
<dbReference type="PANTHER" id="PTHR24027:SF422">
    <property type="entry name" value="CADHERIN DOMAIN-CONTAINING PROTEIN"/>
    <property type="match status" value="1"/>
</dbReference>
<keyword evidence="2" id="KW-0812">Transmembrane</keyword>
<dbReference type="InterPro" id="IPR015919">
    <property type="entry name" value="Cadherin-like_sf"/>
</dbReference>
<evidence type="ECO:0000256" key="8">
    <source>
        <dbReference type="PROSITE-ProRule" id="PRU00043"/>
    </source>
</evidence>
<keyword evidence="4" id="KW-0677">Repeat</keyword>
<name>A0A2G9TWT8_TELCI</name>
<dbReference type="SUPFAM" id="SSF49313">
    <property type="entry name" value="Cadherin-like"/>
    <property type="match status" value="1"/>
</dbReference>
<gene>
    <name evidence="10" type="ORF">TELCIR_15953</name>
</gene>
<organism evidence="10 11">
    <name type="scientific">Teladorsagia circumcincta</name>
    <name type="common">Brown stomach worm</name>
    <name type="synonym">Ostertagia circumcincta</name>
    <dbReference type="NCBI Taxonomy" id="45464"/>
    <lineage>
        <taxon>Eukaryota</taxon>
        <taxon>Metazoa</taxon>
        <taxon>Ecdysozoa</taxon>
        <taxon>Nematoda</taxon>
        <taxon>Chromadorea</taxon>
        <taxon>Rhabditida</taxon>
        <taxon>Rhabditina</taxon>
        <taxon>Rhabditomorpha</taxon>
        <taxon>Strongyloidea</taxon>
        <taxon>Trichostrongylidae</taxon>
        <taxon>Teladorsagia</taxon>
    </lineage>
</organism>
<dbReference type="GO" id="GO:0005912">
    <property type="term" value="C:adherens junction"/>
    <property type="evidence" value="ECO:0007669"/>
    <property type="project" value="TreeGrafter"/>
</dbReference>
<dbReference type="PROSITE" id="PS50268">
    <property type="entry name" value="CADHERIN_2"/>
    <property type="match status" value="1"/>
</dbReference>
<dbReference type="InterPro" id="IPR002126">
    <property type="entry name" value="Cadherin-like_dom"/>
</dbReference>
<dbReference type="InterPro" id="IPR039808">
    <property type="entry name" value="Cadherin"/>
</dbReference>
<dbReference type="GO" id="GO:0034332">
    <property type="term" value="P:adherens junction organization"/>
    <property type="evidence" value="ECO:0007669"/>
    <property type="project" value="TreeGrafter"/>
</dbReference>